<dbReference type="PANTHER" id="PTHR22911:SF137">
    <property type="entry name" value="SOLUTE CARRIER FAMILY 35 MEMBER G2-RELATED"/>
    <property type="match status" value="1"/>
</dbReference>
<gene>
    <name evidence="10" type="primary">rarD</name>
    <name evidence="10" type="ORF">FPZ11_09285</name>
</gene>
<evidence type="ECO:0000256" key="5">
    <source>
        <dbReference type="ARBA" id="ARBA00022692"/>
    </source>
</evidence>
<keyword evidence="6 8" id="KW-1133">Transmembrane helix</keyword>
<dbReference type="Pfam" id="PF00892">
    <property type="entry name" value="EamA"/>
    <property type="match status" value="2"/>
</dbReference>
<keyword evidence="4" id="KW-1003">Cell membrane</keyword>
<feature type="transmembrane region" description="Helical" evidence="8">
    <location>
        <begin position="147"/>
        <end position="165"/>
    </location>
</feature>
<dbReference type="InterPro" id="IPR037185">
    <property type="entry name" value="EmrE-like"/>
</dbReference>
<dbReference type="SUPFAM" id="SSF103481">
    <property type="entry name" value="Multidrug resistance efflux transporter EmrE"/>
    <property type="match status" value="2"/>
</dbReference>
<feature type="transmembrane region" description="Helical" evidence="8">
    <location>
        <begin position="117"/>
        <end position="135"/>
    </location>
</feature>
<accession>A0A5B8M523</accession>
<proteinExistence type="inferred from homology"/>
<evidence type="ECO:0000313" key="11">
    <source>
        <dbReference type="Proteomes" id="UP000320216"/>
    </source>
</evidence>
<feature type="transmembrane region" description="Helical" evidence="8">
    <location>
        <begin position="291"/>
        <end position="311"/>
    </location>
</feature>
<name>A0A5B8M523_9MICO</name>
<dbReference type="GO" id="GO:0005886">
    <property type="term" value="C:plasma membrane"/>
    <property type="evidence" value="ECO:0007669"/>
    <property type="project" value="UniProtKB-SubCell"/>
</dbReference>
<keyword evidence="11" id="KW-1185">Reference proteome</keyword>
<comment type="subcellular location">
    <subcellularLocation>
        <location evidence="1">Cell membrane</location>
        <topology evidence="1">Multi-pass membrane protein</topology>
    </subcellularLocation>
</comment>
<dbReference type="AlphaFoldDB" id="A0A5B8M523"/>
<evidence type="ECO:0000256" key="1">
    <source>
        <dbReference type="ARBA" id="ARBA00004651"/>
    </source>
</evidence>
<evidence type="ECO:0000256" key="3">
    <source>
        <dbReference type="ARBA" id="ARBA00022448"/>
    </source>
</evidence>
<feature type="transmembrane region" description="Helical" evidence="8">
    <location>
        <begin position="172"/>
        <end position="189"/>
    </location>
</feature>
<evidence type="ECO:0000259" key="9">
    <source>
        <dbReference type="Pfam" id="PF00892"/>
    </source>
</evidence>
<keyword evidence="3" id="KW-0813">Transport</keyword>
<evidence type="ECO:0000313" key="10">
    <source>
        <dbReference type="EMBL" id="QDZ14925.1"/>
    </source>
</evidence>
<dbReference type="PANTHER" id="PTHR22911">
    <property type="entry name" value="ACYL-MALONYL CONDENSING ENZYME-RELATED"/>
    <property type="match status" value="1"/>
</dbReference>
<keyword evidence="5 8" id="KW-0812">Transmembrane</keyword>
<feature type="transmembrane region" description="Helical" evidence="8">
    <location>
        <begin position="317"/>
        <end position="338"/>
    </location>
</feature>
<evidence type="ECO:0000256" key="7">
    <source>
        <dbReference type="ARBA" id="ARBA00023136"/>
    </source>
</evidence>
<dbReference type="OrthoDB" id="369870at2"/>
<dbReference type="InterPro" id="IPR000620">
    <property type="entry name" value="EamA_dom"/>
</dbReference>
<dbReference type="EMBL" id="CP042305">
    <property type="protein sequence ID" value="QDZ14925.1"/>
    <property type="molecule type" value="Genomic_DNA"/>
</dbReference>
<feature type="domain" description="EamA" evidence="9">
    <location>
        <begin position="198"/>
        <end position="331"/>
    </location>
</feature>
<dbReference type="Proteomes" id="UP000320216">
    <property type="component" value="Chromosome"/>
</dbReference>
<evidence type="ECO:0000256" key="6">
    <source>
        <dbReference type="ARBA" id="ARBA00022989"/>
    </source>
</evidence>
<dbReference type="NCBIfam" id="TIGR00688">
    <property type="entry name" value="rarD"/>
    <property type="match status" value="1"/>
</dbReference>
<sequence length="367" mass="39513">MPCIRAPSACAALCSPSSTDVVPRIYDESVSETDAPQQQQPQAARAGASATGRGIVYAVAAYLIWGFLPIYFIALAPTGPFEIVAWRVLFSLVFCAIAIAVTRAWRPFLAILKRPRIVLIMGAAGVLIYINWQTYVYATTSGQVVEASLGYFINPIVTVLLGVIVLRERLRVTQWVAIGISVIAVVVLTVGYGQLPWIALALAFSFGLYGLVKKQVGRDVDAVSGLTLETAWLAPVAVVQLFVVGVTTGITFGHEGTLHTVALIGAGVITAVPLLFFAAASRRLPLVVMGFIQYFTPILQFIVGVALLHEAMSFERWIGFALVWVALIVLTVDMVRAVRAQRRVGQTRADAVQGEATEAVESDPLPE</sequence>
<feature type="transmembrane region" description="Helical" evidence="8">
    <location>
        <begin position="258"/>
        <end position="279"/>
    </location>
</feature>
<feature type="transmembrane region" description="Helical" evidence="8">
    <location>
        <begin position="232"/>
        <end position="252"/>
    </location>
</feature>
<protein>
    <submittedName>
        <fullName evidence="10">EamA family transporter RarD</fullName>
    </submittedName>
</protein>
<feature type="transmembrane region" description="Helical" evidence="8">
    <location>
        <begin position="83"/>
        <end position="105"/>
    </location>
</feature>
<evidence type="ECO:0000256" key="2">
    <source>
        <dbReference type="ARBA" id="ARBA00007362"/>
    </source>
</evidence>
<organism evidence="10 11">
    <name type="scientific">Humibacter ginsenosidimutans</name>
    <dbReference type="NCBI Taxonomy" id="2599293"/>
    <lineage>
        <taxon>Bacteria</taxon>
        <taxon>Bacillati</taxon>
        <taxon>Actinomycetota</taxon>
        <taxon>Actinomycetes</taxon>
        <taxon>Micrococcales</taxon>
        <taxon>Microbacteriaceae</taxon>
        <taxon>Humibacter</taxon>
    </lineage>
</organism>
<evidence type="ECO:0000256" key="8">
    <source>
        <dbReference type="SAM" id="Phobius"/>
    </source>
</evidence>
<keyword evidence="7 8" id="KW-0472">Membrane</keyword>
<reference evidence="10 11" key="1">
    <citation type="submission" date="2019-07" db="EMBL/GenBank/DDBJ databases">
        <title>Full genome sequence of Humibacter sp. WJ7-1.</title>
        <authorList>
            <person name="Im W.-T."/>
        </authorList>
    </citation>
    <scope>NUCLEOTIDE SEQUENCE [LARGE SCALE GENOMIC DNA]</scope>
    <source>
        <strain evidence="10 11">WJ7-1</strain>
    </source>
</reference>
<feature type="transmembrane region" description="Helical" evidence="8">
    <location>
        <begin position="195"/>
        <end position="212"/>
    </location>
</feature>
<feature type="transmembrane region" description="Helical" evidence="8">
    <location>
        <begin position="55"/>
        <end position="77"/>
    </location>
</feature>
<comment type="similarity">
    <text evidence="2">Belongs to the EamA transporter family.</text>
</comment>
<dbReference type="InterPro" id="IPR004626">
    <property type="entry name" value="RarD"/>
</dbReference>
<feature type="domain" description="EamA" evidence="9">
    <location>
        <begin position="53"/>
        <end position="189"/>
    </location>
</feature>
<dbReference type="KEGG" id="huw:FPZ11_09285"/>
<evidence type="ECO:0000256" key="4">
    <source>
        <dbReference type="ARBA" id="ARBA00022475"/>
    </source>
</evidence>